<dbReference type="Proteomes" id="UP000077266">
    <property type="component" value="Unassembled WGS sequence"/>
</dbReference>
<feature type="transmembrane region" description="Helical" evidence="13">
    <location>
        <begin position="107"/>
        <end position="128"/>
    </location>
</feature>
<evidence type="ECO:0000256" key="1">
    <source>
        <dbReference type="ARBA" id="ARBA00004477"/>
    </source>
</evidence>
<comment type="caution">
    <text evidence="13">Lacks conserved residue(s) required for the propagation of feature annotation.</text>
</comment>
<feature type="signal peptide" evidence="14">
    <location>
        <begin position="1"/>
        <end position="28"/>
    </location>
</feature>
<proteinExistence type="inferred from homology"/>
<accession>A0A165EHC3</accession>
<evidence type="ECO:0000256" key="8">
    <source>
        <dbReference type="ARBA" id="ARBA00022692"/>
    </source>
</evidence>
<gene>
    <name evidence="15" type="ORF">EXIGLDRAFT_680471</name>
</gene>
<evidence type="ECO:0000256" key="14">
    <source>
        <dbReference type="SAM" id="SignalP"/>
    </source>
</evidence>
<dbReference type="PANTHER" id="PTHR12886:SF0">
    <property type="entry name" value="GPI MANNOSYLTRANSFERASE 1"/>
    <property type="match status" value="1"/>
</dbReference>
<dbReference type="InterPro" id="IPR007704">
    <property type="entry name" value="PIG-M"/>
</dbReference>
<evidence type="ECO:0000256" key="7">
    <source>
        <dbReference type="ARBA" id="ARBA00022679"/>
    </source>
</evidence>
<dbReference type="PANTHER" id="PTHR12886">
    <property type="entry name" value="PIG-M MANNOSYLTRANSFERASE"/>
    <property type="match status" value="1"/>
</dbReference>
<evidence type="ECO:0000313" key="15">
    <source>
        <dbReference type="EMBL" id="KZV86935.1"/>
    </source>
</evidence>
<keyword evidence="5 13" id="KW-0337">GPI-anchor biosynthesis</keyword>
<keyword evidence="8 13" id="KW-0812">Transmembrane</keyword>
<feature type="transmembrane region" description="Helical" evidence="13">
    <location>
        <begin position="199"/>
        <end position="218"/>
    </location>
</feature>
<dbReference type="GO" id="GO:0051751">
    <property type="term" value="F:alpha-1,4-mannosyltransferase activity"/>
    <property type="evidence" value="ECO:0007669"/>
    <property type="project" value="InterPro"/>
</dbReference>
<dbReference type="EC" id="2.4.1.-" evidence="13"/>
<keyword evidence="10 13" id="KW-1133">Transmembrane helix</keyword>
<evidence type="ECO:0000256" key="5">
    <source>
        <dbReference type="ARBA" id="ARBA00022502"/>
    </source>
</evidence>
<evidence type="ECO:0000256" key="13">
    <source>
        <dbReference type="RuleBase" id="RU365064"/>
    </source>
</evidence>
<evidence type="ECO:0000313" key="16">
    <source>
        <dbReference type="Proteomes" id="UP000077266"/>
    </source>
</evidence>
<organism evidence="15 16">
    <name type="scientific">Exidia glandulosa HHB12029</name>
    <dbReference type="NCBI Taxonomy" id="1314781"/>
    <lineage>
        <taxon>Eukaryota</taxon>
        <taxon>Fungi</taxon>
        <taxon>Dikarya</taxon>
        <taxon>Basidiomycota</taxon>
        <taxon>Agaricomycotina</taxon>
        <taxon>Agaricomycetes</taxon>
        <taxon>Auriculariales</taxon>
        <taxon>Exidiaceae</taxon>
        <taxon>Exidia</taxon>
    </lineage>
</organism>
<dbReference type="FunCoup" id="A0A165EHC3">
    <property type="interactions" value="360"/>
</dbReference>
<dbReference type="GO" id="GO:1990529">
    <property type="term" value="C:glycosylphosphatidylinositol-mannosyltransferase I complex"/>
    <property type="evidence" value="ECO:0007669"/>
    <property type="project" value="TreeGrafter"/>
</dbReference>
<feature type="transmembrane region" description="Helical" evidence="13">
    <location>
        <begin position="363"/>
        <end position="382"/>
    </location>
</feature>
<evidence type="ECO:0000256" key="10">
    <source>
        <dbReference type="ARBA" id="ARBA00022989"/>
    </source>
</evidence>
<reference evidence="15 16" key="1">
    <citation type="journal article" date="2016" name="Mol. Biol. Evol.">
        <title>Comparative Genomics of Early-Diverging Mushroom-Forming Fungi Provides Insights into the Origins of Lignocellulose Decay Capabilities.</title>
        <authorList>
            <person name="Nagy L.G."/>
            <person name="Riley R."/>
            <person name="Tritt A."/>
            <person name="Adam C."/>
            <person name="Daum C."/>
            <person name="Floudas D."/>
            <person name="Sun H."/>
            <person name="Yadav J.S."/>
            <person name="Pangilinan J."/>
            <person name="Larsson K.H."/>
            <person name="Matsuura K."/>
            <person name="Barry K."/>
            <person name="Labutti K."/>
            <person name="Kuo R."/>
            <person name="Ohm R.A."/>
            <person name="Bhattacharya S.S."/>
            <person name="Shirouzu T."/>
            <person name="Yoshinaga Y."/>
            <person name="Martin F.M."/>
            <person name="Grigoriev I.V."/>
            <person name="Hibbett D.S."/>
        </authorList>
    </citation>
    <scope>NUCLEOTIDE SEQUENCE [LARGE SCALE GENOMIC DNA]</scope>
    <source>
        <strain evidence="15 16">HHB12029</strain>
    </source>
</reference>
<dbReference type="UniPathway" id="UPA00196"/>
<keyword evidence="9 13" id="KW-0256">Endoplasmic reticulum</keyword>
<evidence type="ECO:0000256" key="12">
    <source>
        <dbReference type="ARBA" id="ARBA00025399"/>
    </source>
</evidence>
<evidence type="ECO:0000256" key="4">
    <source>
        <dbReference type="ARBA" id="ARBA00013797"/>
    </source>
</evidence>
<feature type="transmembrane region" description="Helical" evidence="13">
    <location>
        <begin position="288"/>
        <end position="310"/>
    </location>
</feature>
<comment type="similarity">
    <text evidence="3 13">Belongs to the PIGM family.</text>
</comment>
<comment type="pathway">
    <text evidence="2 13">Glycolipid biosynthesis; glycosylphosphatidylinositol-anchor biosynthesis.</text>
</comment>
<dbReference type="OrthoDB" id="1741594at2759"/>
<comment type="subcellular location">
    <subcellularLocation>
        <location evidence="1 13">Endoplasmic reticulum membrane</location>
        <topology evidence="1 13">Multi-pass membrane protein</topology>
    </subcellularLocation>
</comment>
<keyword evidence="6 13" id="KW-0328">Glycosyltransferase</keyword>
<evidence type="ECO:0000256" key="6">
    <source>
        <dbReference type="ARBA" id="ARBA00022676"/>
    </source>
</evidence>
<dbReference type="GO" id="GO:0005789">
    <property type="term" value="C:endoplasmic reticulum membrane"/>
    <property type="evidence" value="ECO:0007669"/>
    <property type="project" value="UniProtKB-SubCell"/>
</dbReference>
<protein>
    <recommendedName>
        <fullName evidence="4 13">GPI mannosyltransferase 1</fullName>
        <ecNumber evidence="13">2.4.1.-</ecNumber>
    </recommendedName>
    <alternativeName>
        <fullName evidence="13">GPI mannosyltransferase I</fullName>
    </alternativeName>
</protein>
<feature type="chain" id="PRO_5007857208" description="GPI mannosyltransferase 1" evidence="14">
    <location>
        <begin position="29"/>
        <end position="426"/>
    </location>
</feature>
<dbReference type="InParanoid" id="A0A165EHC3"/>
<feature type="transmembrane region" description="Helical" evidence="13">
    <location>
        <begin position="388"/>
        <end position="409"/>
    </location>
</feature>
<evidence type="ECO:0000256" key="9">
    <source>
        <dbReference type="ARBA" id="ARBA00022824"/>
    </source>
</evidence>
<comment type="function">
    <text evidence="12 13">Mannosyltransferase involved in glycosylphosphatidylinositol-anchor biosynthesis. Transfers the first alpha-1,4-mannose to GlcN-acyl-PI during GPI precursor assembly. Required for cell wall integrity.</text>
</comment>
<dbReference type="Pfam" id="PF05007">
    <property type="entry name" value="Mannosyl_trans"/>
    <property type="match status" value="1"/>
</dbReference>
<keyword evidence="7 13" id="KW-0808">Transferase</keyword>
<evidence type="ECO:0000256" key="11">
    <source>
        <dbReference type="ARBA" id="ARBA00023136"/>
    </source>
</evidence>
<keyword evidence="16" id="KW-1185">Reference proteome</keyword>
<dbReference type="GO" id="GO:0004376">
    <property type="term" value="F:GPI mannosyltransferase activity"/>
    <property type="evidence" value="ECO:0007669"/>
    <property type="project" value="InterPro"/>
</dbReference>
<dbReference type="AlphaFoldDB" id="A0A165EHC3"/>
<evidence type="ECO:0000256" key="2">
    <source>
        <dbReference type="ARBA" id="ARBA00004687"/>
    </source>
</evidence>
<keyword evidence="11 13" id="KW-0472">Membrane</keyword>
<dbReference type="GO" id="GO:0006506">
    <property type="term" value="P:GPI anchor biosynthetic process"/>
    <property type="evidence" value="ECO:0007669"/>
    <property type="project" value="UniProtKB-UniPathway"/>
</dbReference>
<dbReference type="STRING" id="1314781.A0A165EHC3"/>
<evidence type="ECO:0000256" key="3">
    <source>
        <dbReference type="ARBA" id="ARBA00011071"/>
    </source>
</evidence>
<keyword evidence="14" id="KW-0732">Signal</keyword>
<feature type="transmembrane region" description="Helical" evidence="13">
    <location>
        <begin position="225"/>
        <end position="244"/>
    </location>
</feature>
<dbReference type="EMBL" id="KV426140">
    <property type="protein sequence ID" value="KZV86935.1"/>
    <property type="molecule type" value="Genomic_DNA"/>
</dbReference>
<name>A0A165EHC3_EXIGL</name>
<sequence>MVLRVTLPSWRTLLLLASALRVALVAYSEYYDALPTTKVKYTDVDYRVFSDATRFVWRPGQNLLGGSQNSNFAKGSLGAVIHVGDPYERATYRYTPMLALLLLPNEFVHPAFGKLLFVAADILIAVLLRRIARLTHVRNAEAYIALGWLFNPLSFSISTRGSSEAVLGVLVLAVLHSALRGDNDVRTAALLGLAVHFKIYPFIYGAAFVSLLSAPSFLSVRAIRFAILSVGFLALITIPFYLVWGQPFLQHAYLYHIGRLDHRHNFSPYFYPTYLSYPARDVARPTGVSWSSIFSFVPQLGLSGLTGLWLGHKRKDLPFAFFVQTALFVTFNKVCTSQYFLWYIWFLPVVLPRLQLAAWEKIALPGVWVAAQALWLGIAYQLEFERQQVFFPLWCASIAFLVANSWVLVRIMQAYGRARLREAGSG</sequence>